<protein>
    <submittedName>
        <fullName evidence="1">Uncharacterized protein</fullName>
    </submittedName>
</protein>
<dbReference type="GO" id="GO:0003824">
    <property type="term" value="F:catalytic activity"/>
    <property type="evidence" value="ECO:0007669"/>
    <property type="project" value="InterPro"/>
</dbReference>
<evidence type="ECO:0000313" key="2">
    <source>
        <dbReference type="Proteomes" id="UP000199494"/>
    </source>
</evidence>
<dbReference type="GO" id="GO:0030151">
    <property type="term" value="F:molybdenum ion binding"/>
    <property type="evidence" value="ECO:0007669"/>
    <property type="project" value="InterPro"/>
</dbReference>
<name>A0A222VPZ2_9PSEU</name>
<dbReference type="AlphaFoldDB" id="A0A222VPZ2"/>
<reference evidence="1 2" key="1">
    <citation type="submission" date="2016-10" db="EMBL/GenBank/DDBJ databases">
        <authorList>
            <person name="de Groot N.N."/>
        </authorList>
    </citation>
    <scope>NUCLEOTIDE SEQUENCE [LARGE SCALE GENOMIC DNA]</scope>
    <source>
        <strain evidence="1 2">CGMCC 4.5506</strain>
    </source>
</reference>
<proteinExistence type="predicted"/>
<gene>
    <name evidence="1" type="ORF">SAMN05421630_1011240</name>
</gene>
<sequence>MTREAGTASERTGRVAALFVYPVKGLSPQRVETLPVEPGRGIDGDRVFALARPEGRYVKGQRQPLPKGQFFMLARDARLADLGTHFDARSNRLTVAVRGHEVLSADVSTEDGERAVTAFFGRVLDCDPALPPVLARERDRRFTDVSVVSDSMMNAVSIINLASVRDLERRVGAPVDPLRFRANIYVEGLPAWCERELTGEDLGIGTLRLRGVLATKRCAATEVNPETAERDLAVPRLLHGEYGHVEMGWYAEVTGGNGPVSLGDRVECGVVSAPS</sequence>
<dbReference type="Proteomes" id="UP000199494">
    <property type="component" value="Unassembled WGS sequence"/>
</dbReference>
<dbReference type="InterPro" id="IPR005302">
    <property type="entry name" value="MoCF_Sase_C"/>
</dbReference>
<dbReference type="Pfam" id="PF03473">
    <property type="entry name" value="MOSC"/>
    <property type="match status" value="1"/>
</dbReference>
<dbReference type="Pfam" id="PF03476">
    <property type="entry name" value="MOSC_N"/>
    <property type="match status" value="1"/>
</dbReference>
<keyword evidence="2" id="KW-1185">Reference proteome</keyword>
<dbReference type="RefSeq" id="WP_091798216.1">
    <property type="nucleotide sequence ID" value="NZ_CP016353.1"/>
</dbReference>
<organism evidence="1 2">
    <name type="scientific">Prauserella marina</name>
    <dbReference type="NCBI Taxonomy" id="530584"/>
    <lineage>
        <taxon>Bacteria</taxon>
        <taxon>Bacillati</taxon>
        <taxon>Actinomycetota</taxon>
        <taxon>Actinomycetes</taxon>
        <taxon>Pseudonocardiales</taxon>
        <taxon>Pseudonocardiaceae</taxon>
        <taxon>Prauserella</taxon>
    </lineage>
</organism>
<dbReference type="PROSITE" id="PS51340">
    <property type="entry name" value="MOSC"/>
    <property type="match status" value="1"/>
</dbReference>
<dbReference type="STRING" id="530584.SAMN05421630_1011240"/>
<dbReference type="OrthoDB" id="9793178at2"/>
<accession>A0A222VPZ2</accession>
<dbReference type="KEGG" id="pmad:BAY61_14300"/>
<dbReference type="SUPFAM" id="SSF50800">
    <property type="entry name" value="PK beta-barrel domain-like"/>
    <property type="match status" value="1"/>
</dbReference>
<evidence type="ECO:0000313" key="1">
    <source>
        <dbReference type="EMBL" id="SDC30871.1"/>
    </source>
</evidence>
<dbReference type="GO" id="GO:0030170">
    <property type="term" value="F:pyridoxal phosphate binding"/>
    <property type="evidence" value="ECO:0007669"/>
    <property type="project" value="InterPro"/>
</dbReference>
<dbReference type="InterPro" id="IPR005303">
    <property type="entry name" value="MOCOS_middle"/>
</dbReference>
<dbReference type="EMBL" id="FMZE01000001">
    <property type="protein sequence ID" value="SDC30871.1"/>
    <property type="molecule type" value="Genomic_DNA"/>
</dbReference>
<dbReference type="InterPro" id="IPR011037">
    <property type="entry name" value="Pyrv_Knase-like_insert_dom_sf"/>
</dbReference>